<dbReference type="RefSeq" id="XP_030984279.1">
    <property type="nucleotide sequence ID" value="XM_031123762.1"/>
</dbReference>
<feature type="region of interest" description="Disordered" evidence="1">
    <location>
        <begin position="332"/>
        <end position="357"/>
    </location>
</feature>
<accession>A0A6P8BB50</accession>
<feature type="compositionally biased region" description="Polar residues" evidence="1">
    <location>
        <begin position="425"/>
        <end position="437"/>
    </location>
</feature>
<dbReference type="GeneID" id="41958671"/>
<reference evidence="3" key="3">
    <citation type="submission" date="2025-08" db="UniProtKB">
        <authorList>
            <consortium name="RefSeq"/>
        </authorList>
    </citation>
    <scope>IDENTIFICATION</scope>
    <source>
        <strain evidence="3">NI907</strain>
    </source>
</reference>
<evidence type="ECO:0000313" key="3">
    <source>
        <dbReference type="RefSeq" id="XP_030984279.1"/>
    </source>
</evidence>
<dbReference type="OrthoDB" id="5333304at2759"/>
<feature type="compositionally biased region" description="Polar residues" evidence="1">
    <location>
        <begin position="70"/>
        <end position="86"/>
    </location>
</feature>
<feature type="compositionally biased region" description="Basic and acidic residues" evidence="1">
    <location>
        <begin position="250"/>
        <end position="266"/>
    </location>
</feature>
<feature type="region of interest" description="Disordered" evidence="1">
    <location>
        <begin position="235"/>
        <end position="304"/>
    </location>
</feature>
<feature type="compositionally biased region" description="Polar residues" evidence="1">
    <location>
        <begin position="95"/>
        <end position="111"/>
    </location>
</feature>
<proteinExistence type="predicted"/>
<feature type="compositionally biased region" description="Polar residues" evidence="1">
    <location>
        <begin position="292"/>
        <end position="304"/>
    </location>
</feature>
<keyword evidence="2" id="KW-1185">Reference proteome</keyword>
<sequence length="885" mass="97849">MASMSSTTTMTLSKDELRQIDEYGKIVNFRERVLSGKHPNIKVPAHLLAAKTSNASPPTSSSTSALADGPTTNAISSFHVKPSSSRKTSDVGATENRQAFQANSLQPSLITSFPGLGSLPGENPGGSSTPPSAKNFGSARAEINPIFLEKSDHLIKTELQLQRQRVERALREQLEQRRNTSWSLQPSEPLPDFDLMDVLQQALVLAQQKASSHADGNVATNNSDDAESLQGNTYASTYIDDSPNSNHLARLPERPDPEDVEMRESSDYEPELSFMSEPAAPIDNGASMPTDIASSANLLPNTPGAQKAHNAFVAAQRPPSPRIQDAAVHIVSSGESADASGSADSGHTDNEQSADDRTKSIASNQLAQAYGAGIPTVVRAHDLSPVAPQPSHVSSLAIARGPQSSETRRARATPAQVVAIRNELSAVSSPESSPQTSKANEKRKGKKKNKRKADRQVTDASPYIKTEPRSPSPFSAHPAGRPHKRLRPSQRSMEQLNYDDSRSPQVRREIYRDQHGSLSYGEENPRVGYERRDVSLREGPVPVHTSAQPYDHEIYEIRRPVSTQFSRDQDPAAYPIQYTNEPRVRTASQAVVDRASLREAPVYYDVRDEPRMSVRPANDRDRSPSPIIRETRPAAMAPPPRVQPTRIIVDEYGREYIEPPRPPSVARHSVVATAAAEPLVYDHHVPGRAVSRMADSYGDNVIYRRPLSPQFAAPRRVITEPEYVAGEYRSYRQREYSVVPQGSAVGDDYVRGRAPPERRVIENLPREYITRAASVRPAETVRYEMTGGYGERYGSIRPDVPVREYASSVHPESRREVVYQQPYPREFSVRPEAVVQRAYSVRPPESQQFQYDRPGRADADAQYLDRSRGAPEGVVYEDTLRGSYR</sequence>
<feature type="compositionally biased region" description="Low complexity" evidence="1">
    <location>
        <begin position="49"/>
        <end position="67"/>
    </location>
</feature>
<dbReference type="Proteomes" id="UP000515153">
    <property type="component" value="Unplaced"/>
</dbReference>
<organism evidence="2 3">
    <name type="scientific">Pyricularia grisea</name>
    <name type="common">Crabgrass-specific blast fungus</name>
    <name type="synonym">Magnaporthe grisea</name>
    <dbReference type="NCBI Taxonomy" id="148305"/>
    <lineage>
        <taxon>Eukaryota</taxon>
        <taxon>Fungi</taxon>
        <taxon>Dikarya</taxon>
        <taxon>Ascomycota</taxon>
        <taxon>Pezizomycotina</taxon>
        <taxon>Sordariomycetes</taxon>
        <taxon>Sordariomycetidae</taxon>
        <taxon>Magnaporthales</taxon>
        <taxon>Pyriculariaceae</taxon>
        <taxon>Pyricularia</taxon>
    </lineage>
</organism>
<reference evidence="3" key="2">
    <citation type="submission" date="2019-10" db="EMBL/GenBank/DDBJ databases">
        <authorList>
            <consortium name="NCBI Genome Project"/>
        </authorList>
    </citation>
    <scope>NUCLEOTIDE SEQUENCE</scope>
    <source>
        <strain evidence="3">NI907</strain>
    </source>
</reference>
<feature type="region of interest" description="Disordered" evidence="1">
    <location>
        <begin position="49"/>
        <end position="133"/>
    </location>
</feature>
<feature type="compositionally biased region" description="Basic and acidic residues" evidence="1">
    <location>
        <begin position="346"/>
        <end position="357"/>
    </location>
</feature>
<evidence type="ECO:0000256" key="1">
    <source>
        <dbReference type="SAM" id="MobiDB-lite"/>
    </source>
</evidence>
<evidence type="ECO:0000313" key="2">
    <source>
        <dbReference type="Proteomes" id="UP000515153"/>
    </source>
</evidence>
<feature type="compositionally biased region" description="Basic residues" evidence="1">
    <location>
        <begin position="441"/>
        <end position="453"/>
    </location>
</feature>
<feature type="compositionally biased region" description="Basic and acidic residues" evidence="1">
    <location>
        <begin position="499"/>
        <end position="515"/>
    </location>
</feature>
<reference evidence="3" key="1">
    <citation type="journal article" date="2019" name="Mol. Biol. Evol.">
        <title>Blast fungal genomes show frequent chromosomal changes, gene gains and losses, and effector gene turnover.</title>
        <authorList>
            <person name="Gomez Luciano L.B."/>
            <person name="Jason Tsai I."/>
            <person name="Chuma I."/>
            <person name="Tosa Y."/>
            <person name="Chen Y.H."/>
            <person name="Li J.Y."/>
            <person name="Li M.Y."/>
            <person name="Jade Lu M.Y."/>
            <person name="Nakayashiki H."/>
            <person name="Li W.H."/>
        </authorList>
    </citation>
    <scope>NUCLEOTIDE SEQUENCE</scope>
    <source>
        <strain evidence="3">NI907</strain>
    </source>
</reference>
<feature type="compositionally biased region" description="Low complexity" evidence="1">
    <location>
        <begin position="332"/>
        <end position="345"/>
    </location>
</feature>
<dbReference type="KEGG" id="pgri:PgNI_03709"/>
<protein>
    <submittedName>
        <fullName evidence="3">Uncharacterized protein</fullName>
    </submittedName>
</protein>
<feature type="region of interest" description="Disordered" evidence="1">
    <location>
        <begin position="841"/>
        <end position="860"/>
    </location>
</feature>
<feature type="region of interest" description="Disordered" evidence="1">
    <location>
        <begin position="385"/>
        <end position="526"/>
    </location>
</feature>
<name>A0A6P8BB50_PYRGI</name>
<dbReference type="AlphaFoldDB" id="A0A6P8BB50"/>
<gene>
    <name evidence="3" type="ORF">PgNI_03709</name>
</gene>